<keyword evidence="7" id="KW-0456">Lyase</keyword>
<evidence type="ECO:0000256" key="6">
    <source>
        <dbReference type="ARBA" id="ARBA00023014"/>
    </source>
</evidence>
<sequence>MTSPSTSTGIFTPSESESTATPAKAKKGGCGTGCNDSSPSVEIDEKTKERIAKHPCYSEEAHHHYARMHVAVAPACNIQCNYCNRKYF</sequence>
<keyword evidence="2" id="KW-0004">4Fe-4S</keyword>
<keyword evidence="3" id="KW-0949">S-adenosyl-L-methionine</keyword>
<dbReference type="Proteomes" id="UP000218418">
    <property type="component" value="Chromosome"/>
</dbReference>
<dbReference type="GO" id="GO:0046872">
    <property type="term" value="F:metal ion binding"/>
    <property type="evidence" value="ECO:0007669"/>
    <property type="project" value="UniProtKB-KW"/>
</dbReference>
<feature type="region of interest" description="Disordered" evidence="8">
    <location>
        <begin position="1"/>
        <end position="45"/>
    </location>
</feature>
<name>A0A1Z4LX96_9CYAN</name>
<feature type="compositionally biased region" description="Polar residues" evidence="8">
    <location>
        <begin position="1"/>
        <end position="18"/>
    </location>
</feature>
<protein>
    <submittedName>
        <fullName evidence="9">Nitrogenase cofactor biosynthesis protein NifB</fullName>
    </submittedName>
</protein>
<evidence type="ECO:0000256" key="1">
    <source>
        <dbReference type="ARBA" id="ARBA00001966"/>
    </source>
</evidence>
<dbReference type="PANTHER" id="PTHR43787:SF13">
    <property type="entry name" value="FEMO COFACTOR BIOSYNTHESIS PROTEIN NIFB"/>
    <property type="match status" value="1"/>
</dbReference>
<dbReference type="AlphaFoldDB" id="A0A1Z4LX96"/>
<dbReference type="PROSITE" id="PS01305">
    <property type="entry name" value="MOAA_NIFB_PQQE"/>
    <property type="match status" value="1"/>
</dbReference>
<dbReference type="InterPro" id="IPR000385">
    <property type="entry name" value="MoaA_NifB_PqqE_Fe-S-bd_CS"/>
</dbReference>
<dbReference type="GO" id="GO:0051539">
    <property type="term" value="F:4 iron, 4 sulfur cluster binding"/>
    <property type="evidence" value="ECO:0007669"/>
    <property type="project" value="UniProtKB-KW"/>
</dbReference>
<dbReference type="InterPro" id="IPR013785">
    <property type="entry name" value="Aldolase_TIM"/>
</dbReference>
<evidence type="ECO:0000313" key="10">
    <source>
        <dbReference type="Proteomes" id="UP000218418"/>
    </source>
</evidence>
<dbReference type="GO" id="GO:0016829">
    <property type="term" value="F:lyase activity"/>
    <property type="evidence" value="ECO:0007669"/>
    <property type="project" value="UniProtKB-KW"/>
</dbReference>
<evidence type="ECO:0000256" key="2">
    <source>
        <dbReference type="ARBA" id="ARBA00022485"/>
    </source>
</evidence>
<evidence type="ECO:0000256" key="4">
    <source>
        <dbReference type="ARBA" id="ARBA00022723"/>
    </source>
</evidence>
<reference evidence="9 10" key="1">
    <citation type="submission" date="2017-06" db="EMBL/GenBank/DDBJ databases">
        <title>Genome sequencing of cyanobaciteial culture collection at National Institute for Environmental Studies (NIES).</title>
        <authorList>
            <person name="Hirose Y."/>
            <person name="Shimura Y."/>
            <person name="Fujisawa T."/>
            <person name="Nakamura Y."/>
            <person name="Kawachi M."/>
        </authorList>
    </citation>
    <scope>NUCLEOTIDE SEQUENCE [LARGE SCALE GENOMIC DNA]</scope>
    <source>
        <strain evidence="9 10">NIES-267</strain>
    </source>
</reference>
<accession>A0A1Z4LX96</accession>
<evidence type="ECO:0000256" key="5">
    <source>
        <dbReference type="ARBA" id="ARBA00023004"/>
    </source>
</evidence>
<comment type="cofactor">
    <cofactor evidence="1">
        <name>[4Fe-4S] cluster</name>
        <dbReference type="ChEBI" id="CHEBI:49883"/>
    </cofactor>
</comment>
<dbReference type="EMBL" id="AP018227">
    <property type="protein sequence ID" value="BAY85876.1"/>
    <property type="molecule type" value="Genomic_DNA"/>
</dbReference>
<organism evidence="9 10">
    <name type="scientific">Calothrix parasitica NIES-267</name>
    <dbReference type="NCBI Taxonomy" id="1973488"/>
    <lineage>
        <taxon>Bacteria</taxon>
        <taxon>Bacillati</taxon>
        <taxon>Cyanobacteriota</taxon>
        <taxon>Cyanophyceae</taxon>
        <taxon>Nostocales</taxon>
        <taxon>Calotrichaceae</taxon>
        <taxon>Calothrix</taxon>
    </lineage>
</organism>
<evidence type="ECO:0000256" key="3">
    <source>
        <dbReference type="ARBA" id="ARBA00022691"/>
    </source>
</evidence>
<dbReference type="Gene3D" id="3.20.20.70">
    <property type="entry name" value="Aldolase class I"/>
    <property type="match status" value="1"/>
</dbReference>
<evidence type="ECO:0000256" key="8">
    <source>
        <dbReference type="SAM" id="MobiDB-lite"/>
    </source>
</evidence>
<keyword evidence="5" id="KW-0408">Iron</keyword>
<dbReference type="PANTHER" id="PTHR43787">
    <property type="entry name" value="FEMO COFACTOR BIOSYNTHESIS PROTEIN NIFB-RELATED"/>
    <property type="match status" value="1"/>
</dbReference>
<evidence type="ECO:0000313" key="9">
    <source>
        <dbReference type="EMBL" id="BAY85876.1"/>
    </source>
</evidence>
<keyword evidence="10" id="KW-1185">Reference proteome</keyword>
<keyword evidence="6" id="KW-0411">Iron-sulfur</keyword>
<evidence type="ECO:0000256" key="7">
    <source>
        <dbReference type="ARBA" id="ARBA00023239"/>
    </source>
</evidence>
<proteinExistence type="predicted"/>
<keyword evidence="4" id="KW-0479">Metal-binding</keyword>
<gene>
    <name evidence="9" type="ORF">NIES267_53820</name>
</gene>